<feature type="coiled-coil region" evidence="4">
    <location>
        <begin position="355"/>
        <end position="389"/>
    </location>
</feature>
<dbReference type="InterPro" id="IPR002957">
    <property type="entry name" value="Keratin_I"/>
</dbReference>
<dbReference type="SMART" id="SM01391">
    <property type="entry name" value="Filament"/>
    <property type="match status" value="1"/>
</dbReference>
<proteinExistence type="inferred from homology"/>
<evidence type="ECO:0000313" key="8">
    <source>
        <dbReference type="RefSeq" id="XP_020828461.1"/>
    </source>
</evidence>
<dbReference type="Gene3D" id="1.20.5.170">
    <property type="match status" value="1"/>
</dbReference>
<dbReference type="Pfam" id="PF00038">
    <property type="entry name" value="Filament"/>
    <property type="match status" value="1"/>
</dbReference>
<dbReference type="PANTHER" id="PTHR23239">
    <property type="entry name" value="INTERMEDIATE FILAMENT"/>
    <property type="match status" value="1"/>
</dbReference>
<dbReference type="AlphaFoldDB" id="A0A6P5JBG5"/>
<organism evidence="7 8">
    <name type="scientific">Phascolarctos cinereus</name>
    <name type="common">Koala</name>
    <dbReference type="NCBI Taxonomy" id="38626"/>
    <lineage>
        <taxon>Eukaryota</taxon>
        <taxon>Metazoa</taxon>
        <taxon>Chordata</taxon>
        <taxon>Craniata</taxon>
        <taxon>Vertebrata</taxon>
        <taxon>Euteleostomi</taxon>
        <taxon>Mammalia</taxon>
        <taxon>Metatheria</taxon>
        <taxon>Diprotodontia</taxon>
        <taxon>Phascolarctidae</taxon>
        <taxon>Phascolarctos</taxon>
    </lineage>
</organism>
<dbReference type="Gene3D" id="1.20.5.500">
    <property type="entry name" value="Single helix bin"/>
    <property type="match status" value="1"/>
</dbReference>
<reference evidence="8" key="1">
    <citation type="submission" date="2025-08" db="UniProtKB">
        <authorList>
            <consortium name="RefSeq"/>
        </authorList>
    </citation>
    <scope>IDENTIFICATION</scope>
    <source>
        <tissue evidence="8">Spleen</tissue>
    </source>
</reference>
<accession>A0A6P5JBG5</accession>
<dbReference type="InterPro" id="IPR018039">
    <property type="entry name" value="IF_conserved"/>
</dbReference>
<evidence type="ECO:0000313" key="7">
    <source>
        <dbReference type="Proteomes" id="UP000515140"/>
    </source>
</evidence>
<dbReference type="PANTHER" id="PTHR23239:SF164">
    <property type="entry name" value="KERATIN, TYPE I CYTOSKELETAL 15"/>
    <property type="match status" value="1"/>
</dbReference>
<feature type="domain" description="IF rod" evidence="6">
    <location>
        <begin position="98"/>
        <end position="411"/>
    </location>
</feature>
<evidence type="ECO:0000256" key="5">
    <source>
        <dbReference type="SAM" id="MobiDB-lite"/>
    </source>
</evidence>
<name>A0A6P5JBG5_PHACI</name>
<dbReference type="Proteomes" id="UP000515140">
    <property type="component" value="Unplaced"/>
</dbReference>
<dbReference type="GO" id="GO:0005198">
    <property type="term" value="F:structural molecule activity"/>
    <property type="evidence" value="ECO:0007669"/>
    <property type="project" value="InterPro"/>
</dbReference>
<dbReference type="PROSITE" id="PS00226">
    <property type="entry name" value="IF_ROD_1"/>
    <property type="match status" value="1"/>
</dbReference>
<dbReference type="FunFam" id="1.20.5.500:FF:000001">
    <property type="entry name" value="Type II keratin 23"/>
    <property type="match status" value="1"/>
</dbReference>
<evidence type="ECO:0000256" key="4">
    <source>
        <dbReference type="SAM" id="Coils"/>
    </source>
</evidence>
<dbReference type="SUPFAM" id="SSF64593">
    <property type="entry name" value="Intermediate filament protein, coiled coil region"/>
    <property type="match status" value="2"/>
</dbReference>
<dbReference type="GO" id="GO:0005882">
    <property type="term" value="C:intermediate filament"/>
    <property type="evidence" value="ECO:0007669"/>
    <property type="project" value="UniProtKB-KW"/>
</dbReference>
<evidence type="ECO:0000256" key="3">
    <source>
        <dbReference type="RuleBase" id="RU000685"/>
    </source>
</evidence>
<evidence type="ECO:0000259" key="6">
    <source>
        <dbReference type="PROSITE" id="PS51842"/>
    </source>
</evidence>
<dbReference type="GO" id="GO:0030855">
    <property type="term" value="P:epithelial cell differentiation"/>
    <property type="evidence" value="ECO:0007669"/>
    <property type="project" value="TreeGrafter"/>
</dbReference>
<comment type="similarity">
    <text evidence="3">Belongs to the intermediate filament family.</text>
</comment>
<feature type="coiled-coil region" evidence="4">
    <location>
        <begin position="203"/>
        <end position="255"/>
    </location>
</feature>
<dbReference type="RefSeq" id="XP_020828461.1">
    <property type="nucleotide sequence ID" value="XM_020972802.1"/>
</dbReference>
<keyword evidence="1 3" id="KW-0403">Intermediate filament</keyword>
<evidence type="ECO:0000256" key="1">
    <source>
        <dbReference type="ARBA" id="ARBA00022754"/>
    </source>
</evidence>
<keyword evidence="7" id="KW-1185">Reference proteome</keyword>
<dbReference type="GO" id="GO:0045109">
    <property type="term" value="P:intermediate filament organization"/>
    <property type="evidence" value="ECO:0007669"/>
    <property type="project" value="TreeGrafter"/>
</dbReference>
<protein>
    <submittedName>
        <fullName evidence="8">Keratin, type I cytoskeletal 15-like</fullName>
    </submittedName>
</protein>
<dbReference type="PRINTS" id="PR01248">
    <property type="entry name" value="TYPE1KERATIN"/>
</dbReference>
<dbReference type="GeneID" id="110198495"/>
<dbReference type="Gene3D" id="1.20.5.1160">
    <property type="entry name" value="Vasodilator-stimulated phosphoprotein"/>
    <property type="match status" value="1"/>
</dbReference>
<dbReference type="InterPro" id="IPR039008">
    <property type="entry name" value="IF_rod_dom"/>
</dbReference>
<evidence type="ECO:0000256" key="2">
    <source>
        <dbReference type="ARBA" id="ARBA00023054"/>
    </source>
</evidence>
<feature type="region of interest" description="Disordered" evidence="5">
    <location>
        <begin position="416"/>
        <end position="454"/>
    </location>
</feature>
<sequence>MSTTFLQSSSTYGGGFGGGFTRGTSLLAGGGYGGGSLLGSVGQISASSDSFVSSGLAGGYGGRMSDGFGGGVYGGYRGGLGSGFDLGGGEGGLLTGNEKTTMQNLNDRLASYLDKVRALEVANTDLEVKIRDWHLKQSPTDLERDYSPYFKTINELLDEIGLNSTFDNCRVILELDSSWLAADDFRLKYENELSLSHSVEADISGLRRVMDELTLAKAELETQVENLNEELDYLKRNFEEEMKEYNNQLMGQVNVEMDAAPGVDLTSVLSEMREQYEAIAEKNRRDAETWFFSKTEELNKEVASSTEMIQTSKTEVTDLRRTLQGLEIELQSQLSMKARLESSLAEMEYCYATQLQQMQELISNIEIQLGELRNEMESQNQQHKMLLDIKTRVDQEIATYHNLLEGQDPKMFGFSTRAGSLSGEGGGDSSSSRVHITMEESVDGKVVSSPKREI</sequence>
<dbReference type="FunFam" id="1.20.5.170:FF:000002">
    <property type="entry name" value="Type I keratin KA11"/>
    <property type="match status" value="1"/>
</dbReference>
<dbReference type="InParanoid" id="A0A6P5JBG5"/>
<dbReference type="PROSITE" id="PS51842">
    <property type="entry name" value="IF_ROD_2"/>
    <property type="match status" value="1"/>
</dbReference>
<dbReference type="KEGG" id="pcw:110198495"/>
<keyword evidence="2 4" id="KW-0175">Coiled coil</keyword>
<gene>
    <name evidence="8" type="primary">LOC110198495</name>
</gene>